<accession>A0A8C4QCK7</accession>
<dbReference type="EC" id="4.6.1.2" evidence="2 13"/>
<reference evidence="16" key="1">
    <citation type="submission" date="2025-08" db="UniProtKB">
        <authorList>
            <consortium name="Ensembl"/>
        </authorList>
    </citation>
    <scope>IDENTIFICATION</scope>
</reference>
<dbReference type="GO" id="GO:0004016">
    <property type="term" value="F:adenylate cyclase activity"/>
    <property type="evidence" value="ECO:0007669"/>
    <property type="project" value="TreeGrafter"/>
</dbReference>
<dbReference type="Gene3D" id="1.10.510.10">
    <property type="entry name" value="Transferase(Phosphotransferase) domain 1"/>
    <property type="match status" value="1"/>
</dbReference>
<dbReference type="InterPro" id="IPR029787">
    <property type="entry name" value="Nucleotide_cyclase"/>
</dbReference>
<dbReference type="PROSITE" id="PS00452">
    <property type="entry name" value="GUANYLATE_CYCLASE_1"/>
    <property type="match status" value="1"/>
</dbReference>
<name>A0A8C4QCK7_EPTBU</name>
<evidence type="ECO:0000259" key="15">
    <source>
        <dbReference type="PROSITE" id="PS50125"/>
    </source>
</evidence>
<comment type="similarity">
    <text evidence="12">Belongs to the adenylyl cyclase class-4/guanylyl cyclase family.</text>
</comment>
<dbReference type="InterPro" id="IPR018297">
    <property type="entry name" value="A/G_cyclase_CS"/>
</dbReference>
<dbReference type="InterPro" id="IPR011009">
    <property type="entry name" value="Kinase-like_dom_sf"/>
</dbReference>
<dbReference type="PANTHER" id="PTHR11920">
    <property type="entry name" value="GUANYLYL CYCLASE"/>
    <property type="match status" value="1"/>
</dbReference>
<dbReference type="GO" id="GO:0004383">
    <property type="term" value="F:guanylate cyclase activity"/>
    <property type="evidence" value="ECO:0007669"/>
    <property type="project" value="UniProtKB-EC"/>
</dbReference>
<keyword evidence="11 13" id="KW-0141">cGMP biosynthesis</keyword>
<protein>
    <recommendedName>
        <fullName evidence="2 13">Guanylate cyclase</fullName>
        <ecNumber evidence="2 13">4.6.1.2</ecNumber>
    </recommendedName>
</protein>
<keyword evidence="10 12" id="KW-0456">Lyase</keyword>
<dbReference type="Pfam" id="PF00211">
    <property type="entry name" value="Guanylate_cyc"/>
    <property type="match status" value="1"/>
</dbReference>
<keyword evidence="9" id="KW-0325">Glycoprotein</keyword>
<dbReference type="AlphaFoldDB" id="A0A8C4QCK7"/>
<comment type="subcellular location">
    <subcellularLocation>
        <location evidence="1">Photoreceptor outer segment membrane</location>
        <topology evidence="1">Single-pass type I membrane protein</topology>
    </subcellularLocation>
</comment>
<sequence length="463" mass="52180">MEHPNLCRFIGGVVEPPHIAVLSEFCPKGSLHDVLLNEDIPLNWGFRFSFATDVARGMAFLHQHHLIHGHLKSTNCVVDDRWACKVTDYGLRMYKKEDVVEYVSTYQQQLEKIYLPPEMLMNEHAEAVPATDVYSYGVILVEIATRMDAIPIGLDIERTDVCWRPPLPDLCAGKAENDCPNPGEYIELIRKCWTSYAVHRPSFEQVKKLLCNINPNKESPVDMMMNLMEKYSKHLEAVVAERTQDLVFEKQKTDQLLYSMLPKQIADDLRQGRTTKAQSYSSTTIFFSDIVGFTQLSSSSTPYEVVTFLNKLYTIFDNIIDNYDVYKVETIGDAYMVVSGVPKENGRRHASEIADMALDLIAVTQSFVIPHRPQTMLQIRVGIHSGSVVAGVVGTKMPRYCLFGDAVNTASRMESTSEGLRIQCSPSTSEILQDLGGYKLTCRGSIAVKGKGEMVTWWLDGRL</sequence>
<dbReference type="Gene3D" id="3.30.70.1230">
    <property type="entry name" value="Nucleotide cyclase"/>
    <property type="match status" value="1"/>
</dbReference>
<dbReference type="InterPro" id="IPR011645">
    <property type="entry name" value="HNOB_dom_associated"/>
</dbReference>
<dbReference type="PROSITE" id="PS50011">
    <property type="entry name" value="PROTEIN_KINASE_DOM"/>
    <property type="match status" value="1"/>
</dbReference>
<evidence type="ECO:0000256" key="1">
    <source>
        <dbReference type="ARBA" id="ARBA00004451"/>
    </source>
</evidence>
<evidence type="ECO:0000256" key="7">
    <source>
        <dbReference type="ARBA" id="ARBA00023136"/>
    </source>
</evidence>
<dbReference type="InterPro" id="IPR050401">
    <property type="entry name" value="Cyclic_nucleotide_synthase"/>
</dbReference>
<dbReference type="CDD" id="cd07302">
    <property type="entry name" value="CHD"/>
    <property type="match status" value="1"/>
</dbReference>
<dbReference type="GO" id="GO:0005886">
    <property type="term" value="C:plasma membrane"/>
    <property type="evidence" value="ECO:0007669"/>
    <property type="project" value="TreeGrafter"/>
</dbReference>
<reference evidence="16" key="2">
    <citation type="submission" date="2025-09" db="UniProtKB">
        <authorList>
            <consortium name="Ensembl"/>
        </authorList>
    </citation>
    <scope>IDENTIFICATION</scope>
</reference>
<keyword evidence="3" id="KW-0812">Transmembrane</keyword>
<dbReference type="SMART" id="SM00044">
    <property type="entry name" value="CYCc"/>
    <property type="match status" value="1"/>
</dbReference>
<dbReference type="SUPFAM" id="SSF56112">
    <property type="entry name" value="Protein kinase-like (PK-like)"/>
    <property type="match status" value="1"/>
</dbReference>
<dbReference type="GO" id="GO:0035556">
    <property type="term" value="P:intracellular signal transduction"/>
    <property type="evidence" value="ECO:0007669"/>
    <property type="project" value="InterPro"/>
</dbReference>
<evidence type="ECO:0000259" key="14">
    <source>
        <dbReference type="PROSITE" id="PS50011"/>
    </source>
</evidence>
<dbReference type="Ensembl" id="ENSEBUT00000014029.1">
    <property type="protein sequence ID" value="ENSEBUP00000013453.1"/>
    <property type="gene ID" value="ENSEBUG00000008490.1"/>
</dbReference>
<dbReference type="GeneTree" id="ENSGT00940000163785"/>
<evidence type="ECO:0000256" key="9">
    <source>
        <dbReference type="ARBA" id="ARBA00023180"/>
    </source>
</evidence>
<dbReference type="InterPro" id="IPR001245">
    <property type="entry name" value="Ser-Thr/Tyr_kinase_cat_dom"/>
</dbReference>
<keyword evidence="4" id="KW-0732">Signal</keyword>
<feature type="domain" description="Protein kinase" evidence="14">
    <location>
        <begin position="1"/>
        <end position="210"/>
    </location>
</feature>
<keyword evidence="6" id="KW-1133">Transmembrane helix</keyword>
<dbReference type="PROSITE" id="PS50125">
    <property type="entry name" value="GUANYLATE_CYCLASE_2"/>
    <property type="match status" value="1"/>
</dbReference>
<comment type="catalytic activity">
    <reaction evidence="13">
        <text>GTP = 3',5'-cyclic GMP + diphosphate</text>
        <dbReference type="Rhea" id="RHEA:13665"/>
        <dbReference type="ChEBI" id="CHEBI:33019"/>
        <dbReference type="ChEBI" id="CHEBI:37565"/>
        <dbReference type="ChEBI" id="CHEBI:57746"/>
        <dbReference type="EC" id="4.6.1.2"/>
    </reaction>
</comment>
<dbReference type="Gene3D" id="6.10.250.780">
    <property type="match status" value="1"/>
</dbReference>
<proteinExistence type="inferred from homology"/>
<dbReference type="Pfam" id="PF07714">
    <property type="entry name" value="PK_Tyr_Ser-Thr"/>
    <property type="match status" value="1"/>
</dbReference>
<evidence type="ECO:0000256" key="5">
    <source>
        <dbReference type="ARBA" id="ARBA00022741"/>
    </source>
</evidence>
<evidence type="ECO:0000313" key="16">
    <source>
        <dbReference type="Ensembl" id="ENSEBUP00000013453.1"/>
    </source>
</evidence>
<evidence type="ECO:0000256" key="13">
    <source>
        <dbReference type="RuleBase" id="RU003431"/>
    </source>
</evidence>
<keyword evidence="17" id="KW-1185">Reference proteome</keyword>
<organism evidence="16 17">
    <name type="scientific">Eptatretus burgeri</name>
    <name type="common">Inshore hagfish</name>
    <dbReference type="NCBI Taxonomy" id="7764"/>
    <lineage>
        <taxon>Eukaryota</taxon>
        <taxon>Metazoa</taxon>
        <taxon>Chordata</taxon>
        <taxon>Craniata</taxon>
        <taxon>Vertebrata</taxon>
        <taxon>Cyclostomata</taxon>
        <taxon>Myxini</taxon>
        <taxon>Myxiniformes</taxon>
        <taxon>Myxinidae</taxon>
        <taxon>Eptatretinae</taxon>
        <taxon>Eptatretus</taxon>
    </lineage>
</organism>
<dbReference type="GO" id="GO:0007168">
    <property type="term" value="P:receptor guanylyl cyclase signaling pathway"/>
    <property type="evidence" value="ECO:0007669"/>
    <property type="project" value="TreeGrafter"/>
</dbReference>
<evidence type="ECO:0000256" key="6">
    <source>
        <dbReference type="ARBA" id="ARBA00022989"/>
    </source>
</evidence>
<keyword evidence="8" id="KW-0675">Receptor</keyword>
<evidence type="ECO:0000256" key="11">
    <source>
        <dbReference type="ARBA" id="ARBA00023293"/>
    </source>
</evidence>
<dbReference type="InterPro" id="IPR000719">
    <property type="entry name" value="Prot_kinase_dom"/>
</dbReference>
<evidence type="ECO:0000256" key="8">
    <source>
        <dbReference type="ARBA" id="ARBA00023170"/>
    </source>
</evidence>
<dbReference type="FunFam" id="3.30.70.1230:FF:000019">
    <property type="entry name" value="Guanylate cyclase"/>
    <property type="match status" value="1"/>
</dbReference>
<evidence type="ECO:0000313" key="17">
    <source>
        <dbReference type="Proteomes" id="UP000694388"/>
    </source>
</evidence>
<evidence type="ECO:0000256" key="12">
    <source>
        <dbReference type="RuleBase" id="RU000405"/>
    </source>
</evidence>
<dbReference type="InterPro" id="IPR001054">
    <property type="entry name" value="A/G_cyclase"/>
</dbReference>
<evidence type="ECO:0000256" key="2">
    <source>
        <dbReference type="ARBA" id="ARBA00012202"/>
    </source>
</evidence>
<dbReference type="GO" id="GO:0005524">
    <property type="term" value="F:ATP binding"/>
    <property type="evidence" value="ECO:0007669"/>
    <property type="project" value="InterPro"/>
</dbReference>
<evidence type="ECO:0000256" key="10">
    <source>
        <dbReference type="ARBA" id="ARBA00023239"/>
    </source>
</evidence>
<evidence type="ECO:0000256" key="3">
    <source>
        <dbReference type="ARBA" id="ARBA00022692"/>
    </source>
</evidence>
<dbReference type="PANTHER" id="PTHR11920:SF506">
    <property type="entry name" value="GUANYLATE CYCLASE"/>
    <property type="match status" value="1"/>
</dbReference>
<feature type="domain" description="Guanylate cyclase" evidence="15">
    <location>
        <begin position="284"/>
        <end position="414"/>
    </location>
</feature>
<keyword evidence="5" id="KW-0547">Nucleotide-binding</keyword>
<dbReference type="OMA" id="RSCHHED"/>
<dbReference type="SUPFAM" id="SSF55073">
    <property type="entry name" value="Nucleotide cyclase"/>
    <property type="match status" value="1"/>
</dbReference>
<dbReference type="Proteomes" id="UP000694388">
    <property type="component" value="Unplaced"/>
</dbReference>
<dbReference type="Pfam" id="PF07701">
    <property type="entry name" value="HNOBA"/>
    <property type="match status" value="1"/>
</dbReference>
<evidence type="ECO:0000256" key="4">
    <source>
        <dbReference type="ARBA" id="ARBA00022729"/>
    </source>
</evidence>
<dbReference type="GO" id="GO:0004672">
    <property type="term" value="F:protein kinase activity"/>
    <property type="evidence" value="ECO:0007669"/>
    <property type="project" value="InterPro"/>
</dbReference>
<keyword evidence="7" id="KW-0472">Membrane</keyword>
<dbReference type="GO" id="GO:0001653">
    <property type="term" value="F:peptide receptor activity"/>
    <property type="evidence" value="ECO:0007669"/>
    <property type="project" value="TreeGrafter"/>
</dbReference>